<proteinExistence type="predicted"/>
<feature type="compositionally biased region" description="Polar residues" evidence="3">
    <location>
        <begin position="814"/>
        <end position="828"/>
    </location>
</feature>
<dbReference type="CDD" id="cd11779">
    <property type="entry name" value="SH3_Irsp53_BAIAP2L"/>
    <property type="match status" value="1"/>
</dbReference>
<dbReference type="Proteomes" id="UP001497623">
    <property type="component" value="Unassembled WGS sequence"/>
</dbReference>
<dbReference type="Gene3D" id="2.30.30.40">
    <property type="entry name" value="SH3 Domains"/>
    <property type="match status" value="1"/>
</dbReference>
<dbReference type="SUPFAM" id="SSF50044">
    <property type="entry name" value="SH3-domain"/>
    <property type="match status" value="1"/>
</dbReference>
<dbReference type="InterPro" id="IPR027681">
    <property type="entry name" value="IRSp53/IRTKS/Pinkbar"/>
</dbReference>
<evidence type="ECO:0000256" key="1">
    <source>
        <dbReference type="ARBA" id="ARBA00022443"/>
    </source>
</evidence>
<dbReference type="EMBL" id="CAXKWB010025024">
    <property type="protein sequence ID" value="CAL4127188.1"/>
    <property type="molecule type" value="Genomic_DNA"/>
</dbReference>
<dbReference type="GO" id="GO:0007009">
    <property type="term" value="P:plasma membrane organization"/>
    <property type="evidence" value="ECO:0007669"/>
    <property type="project" value="InterPro"/>
</dbReference>
<feature type="domain" description="IMD" evidence="5">
    <location>
        <begin position="3"/>
        <end position="251"/>
    </location>
</feature>
<protein>
    <recommendedName>
        <fullName evidence="8">Brain-specific angiogenesis inhibitor 1-associated protein 2-like protein 1</fullName>
    </recommendedName>
</protein>
<dbReference type="GO" id="GO:0051764">
    <property type="term" value="P:actin crosslink formation"/>
    <property type="evidence" value="ECO:0007669"/>
    <property type="project" value="TreeGrafter"/>
</dbReference>
<dbReference type="GO" id="GO:0005829">
    <property type="term" value="C:cytosol"/>
    <property type="evidence" value="ECO:0007669"/>
    <property type="project" value="TreeGrafter"/>
</dbReference>
<gene>
    <name evidence="6" type="ORF">MNOR_LOCUS25806</name>
</gene>
<dbReference type="SMART" id="SM00326">
    <property type="entry name" value="SH3"/>
    <property type="match status" value="1"/>
</dbReference>
<dbReference type="PROSITE" id="PS50002">
    <property type="entry name" value="SH3"/>
    <property type="match status" value="1"/>
</dbReference>
<dbReference type="AlphaFoldDB" id="A0AAV2RIV3"/>
<feature type="compositionally biased region" description="Pro residues" evidence="3">
    <location>
        <begin position="775"/>
        <end position="788"/>
    </location>
</feature>
<evidence type="ECO:0000313" key="6">
    <source>
        <dbReference type="EMBL" id="CAL4127188.1"/>
    </source>
</evidence>
<reference evidence="6 7" key="1">
    <citation type="submission" date="2024-05" db="EMBL/GenBank/DDBJ databases">
        <authorList>
            <person name="Wallberg A."/>
        </authorList>
    </citation>
    <scope>NUCLEOTIDE SEQUENCE [LARGE SCALE GENOMIC DNA]</scope>
</reference>
<evidence type="ECO:0000259" key="4">
    <source>
        <dbReference type="PROSITE" id="PS50002"/>
    </source>
</evidence>
<feature type="compositionally biased region" description="Polar residues" evidence="3">
    <location>
        <begin position="883"/>
        <end position="913"/>
    </location>
</feature>
<dbReference type="InterPro" id="IPR027267">
    <property type="entry name" value="AH/BAR_dom_sf"/>
</dbReference>
<dbReference type="Pfam" id="PF00018">
    <property type="entry name" value="SH3_1"/>
    <property type="match status" value="1"/>
</dbReference>
<evidence type="ECO:0000313" key="7">
    <source>
        <dbReference type="Proteomes" id="UP001497623"/>
    </source>
</evidence>
<dbReference type="Gene3D" id="1.20.1270.60">
    <property type="entry name" value="Arfaptin homology (AH) domain/BAR domain"/>
    <property type="match status" value="1"/>
</dbReference>
<dbReference type="InterPro" id="IPR013606">
    <property type="entry name" value="I-BAR_dom"/>
</dbReference>
<evidence type="ECO:0000256" key="2">
    <source>
        <dbReference type="PROSITE-ProRule" id="PRU00192"/>
    </source>
</evidence>
<dbReference type="PROSITE" id="PS51338">
    <property type="entry name" value="IMD"/>
    <property type="match status" value="1"/>
</dbReference>
<evidence type="ECO:0000259" key="5">
    <source>
        <dbReference type="PROSITE" id="PS51338"/>
    </source>
</evidence>
<feature type="compositionally biased region" description="Polar residues" evidence="3">
    <location>
        <begin position="605"/>
        <end position="617"/>
    </location>
</feature>
<keyword evidence="7" id="KW-1185">Reference proteome</keyword>
<dbReference type="PANTHER" id="PTHR14206:SF7">
    <property type="entry name" value="INSULIN RECEPTOR SUBSTRATE 53 KDA, ISOFORM A"/>
    <property type="match status" value="1"/>
</dbReference>
<dbReference type="PANTHER" id="PTHR14206">
    <property type="entry name" value="BRAIN-SPECIFIC ANGIOGENESIS INHIBITOR 1-ASSOCIATED PROTEIN 2"/>
    <property type="match status" value="1"/>
</dbReference>
<dbReference type="Pfam" id="PF08397">
    <property type="entry name" value="IMD"/>
    <property type="match status" value="1"/>
</dbReference>
<dbReference type="GO" id="GO:0051017">
    <property type="term" value="P:actin filament bundle assembly"/>
    <property type="evidence" value="ECO:0007669"/>
    <property type="project" value="TreeGrafter"/>
</dbReference>
<evidence type="ECO:0008006" key="8">
    <source>
        <dbReference type="Google" id="ProtNLM"/>
    </source>
</evidence>
<feature type="region of interest" description="Disordered" evidence="3">
    <location>
        <begin position="403"/>
        <end position="479"/>
    </location>
</feature>
<feature type="compositionally biased region" description="Low complexity" evidence="3">
    <location>
        <begin position="829"/>
        <end position="848"/>
    </location>
</feature>
<dbReference type="InterPro" id="IPR001452">
    <property type="entry name" value="SH3_domain"/>
</dbReference>
<feature type="region of interest" description="Disordered" evidence="3">
    <location>
        <begin position="278"/>
        <end position="302"/>
    </location>
</feature>
<feature type="compositionally biased region" description="Polar residues" evidence="3">
    <location>
        <begin position="921"/>
        <end position="934"/>
    </location>
</feature>
<dbReference type="InterPro" id="IPR036028">
    <property type="entry name" value="SH3-like_dom_sf"/>
</dbReference>
<organism evidence="6 7">
    <name type="scientific">Meganyctiphanes norvegica</name>
    <name type="common">Northern krill</name>
    <name type="synonym">Thysanopoda norvegica</name>
    <dbReference type="NCBI Taxonomy" id="48144"/>
    <lineage>
        <taxon>Eukaryota</taxon>
        <taxon>Metazoa</taxon>
        <taxon>Ecdysozoa</taxon>
        <taxon>Arthropoda</taxon>
        <taxon>Crustacea</taxon>
        <taxon>Multicrustacea</taxon>
        <taxon>Malacostraca</taxon>
        <taxon>Eumalacostraca</taxon>
        <taxon>Eucarida</taxon>
        <taxon>Euphausiacea</taxon>
        <taxon>Euphausiidae</taxon>
        <taxon>Meganyctiphanes</taxon>
    </lineage>
</organism>
<feature type="region of interest" description="Disordered" evidence="3">
    <location>
        <begin position="515"/>
        <end position="617"/>
    </location>
</feature>
<feature type="region of interest" description="Disordered" evidence="3">
    <location>
        <begin position="770"/>
        <end position="850"/>
    </location>
</feature>
<evidence type="ECO:0000256" key="3">
    <source>
        <dbReference type="SAM" id="MobiDB-lite"/>
    </source>
</evidence>
<feature type="compositionally biased region" description="Low complexity" evidence="3">
    <location>
        <begin position="575"/>
        <end position="587"/>
    </location>
</feature>
<sequence length="1038" mass="115675">MAATMDEIEDLTRQVDIVYKNLLDKFNPAARQLIQSGKAYLKALHGAVAASKVYLEAITKVARQSQQGLWGGSADIGVCLMQMVDVYKEVQAQQMNILKAFYVDLIVPLETNLDKDTKVLQSEQKKFLSTHKTRYESYTKAATHVKKNRKKNRGQKGALDKEIKHLEAMEEEKCKLDGFVEQSLEVAVTQERRRYGFILERQCSLAKHFLAFHGKGASLLQHHVDHWSECSKTREELPDRIQAMMPSRGKDMEGIYSTPHCLDEDNMSVVSHNPDFRKARSVDTSTQDLSELGDAGPSRPLQRARSDFHLDHSSYPNNDMSTMNHTMMNRRSMVLPEDSTRRATARALYPYQGSGENQLNFQEGDFIMLIGDKNKGWQYGECLRNQKAGWFPVAYTEVISEETESGLGSLSTPQLTSRSTVDELSASDHKRSSSHNSRFPSKATLKPTNTKRDTTPGKVNAVQFRTPSPSATSNANSSPIPFVGSSTNVPNVSATNPSVTCPSIWSSALTNTEKNSTTQHSSSINYNSPCHNTVKKSTSQPHSLTDPFMPGSTFTIRRSNTTAHLNPKLKKRSKSASFHSSDDSGFSNEGSLKPHGSTEAEYSDNDTNGAHLHSSNSFSSRWIQSADKFSQDTREPMSLPCLANTDNFSESGPQSMQYTSSNFDSTMTLGRGQKKETVKHRDSSLPSHTNIDHFVTLGRTKSNIKSPCAQKIAAQRERGREQDRSKKTIRRSSSLLCIGINSCRGKPEEMQLYEDIWASEDWKHSSLVDLRDNIPEPPTFQAPAPPSPESTRPPVDYSIRPPMPIPQESVDASPASSRSTMDGVNNKISLSGTSTQNSSSGNSTLTGSDAEEEDQDIYMVVNDHSCELRHTVTKAQDRRHVSRSLTWAASPQPRTVANNAATQYNSSITSSDKTVIDAKPQRNSNLYHQNSNTLKAKPPVSQNDKNKNNKNQFNNGKDKQSEESPPLPPKNIRPMKDSNGSVQYYSSNINILNYSEYMNRRLKYPEGLSRLDQQSYTTGNLCGPWYDLWADDPSVADV</sequence>
<dbReference type="GO" id="GO:0030838">
    <property type="term" value="P:positive regulation of actin filament polymerization"/>
    <property type="evidence" value="ECO:0007669"/>
    <property type="project" value="TreeGrafter"/>
</dbReference>
<name>A0AAV2RIV3_MEGNR</name>
<feature type="region of interest" description="Disordered" evidence="3">
    <location>
        <begin position="874"/>
        <end position="981"/>
    </location>
</feature>
<dbReference type="GO" id="GO:0005654">
    <property type="term" value="C:nucleoplasm"/>
    <property type="evidence" value="ECO:0007669"/>
    <property type="project" value="TreeGrafter"/>
</dbReference>
<feature type="compositionally biased region" description="Low complexity" evidence="3">
    <location>
        <begin position="466"/>
        <end position="479"/>
    </location>
</feature>
<keyword evidence="1 2" id="KW-0728">SH3 domain</keyword>
<comment type="caution">
    <text evidence="6">The sequence shown here is derived from an EMBL/GenBank/DDBJ whole genome shotgun (WGS) entry which is preliminary data.</text>
</comment>
<feature type="compositionally biased region" description="Polar residues" evidence="3">
    <location>
        <begin position="552"/>
        <end position="564"/>
    </location>
</feature>
<feature type="domain" description="SH3" evidence="4">
    <location>
        <begin position="340"/>
        <end position="401"/>
    </location>
</feature>
<feature type="compositionally biased region" description="Polar residues" evidence="3">
    <location>
        <begin position="515"/>
        <end position="543"/>
    </location>
</feature>
<accession>A0AAV2RIV3</accession>
<dbReference type="SUPFAM" id="SSF103657">
    <property type="entry name" value="BAR/IMD domain-like"/>
    <property type="match status" value="1"/>
</dbReference>